<gene>
    <name evidence="1" type="ORF">Pan153_08920</name>
</gene>
<dbReference type="EMBL" id="CP036317">
    <property type="protein sequence ID" value="QDV16265.1"/>
    <property type="molecule type" value="Genomic_DNA"/>
</dbReference>
<evidence type="ECO:0000313" key="2">
    <source>
        <dbReference type="Proteomes" id="UP000320839"/>
    </source>
</evidence>
<dbReference type="Proteomes" id="UP000320839">
    <property type="component" value="Chromosome"/>
</dbReference>
<dbReference type="RefSeq" id="WP_145454197.1">
    <property type="nucleotide sequence ID" value="NZ_CP036317.1"/>
</dbReference>
<name>A0A518FIT7_9PLAN</name>
<sequence>MQEYRNASQQLTIDFYDIDSRRYTAITKSVIKQFQLEPAGELIIGLDEMFQEFQKEDLRVGLEWDIWSGYIVVAKTESAEDLVREIGAFIQSRFTR</sequence>
<evidence type="ECO:0000313" key="1">
    <source>
        <dbReference type="EMBL" id="QDV16265.1"/>
    </source>
</evidence>
<dbReference type="OrthoDB" id="285979at2"/>
<reference evidence="1 2" key="1">
    <citation type="submission" date="2019-02" db="EMBL/GenBank/DDBJ databases">
        <title>Deep-cultivation of Planctomycetes and their phenomic and genomic characterization uncovers novel biology.</title>
        <authorList>
            <person name="Wiegand S."/>
            <person name="Jogler M."/>
            <person name="Boedeker C."/>
            <person name="Pinto D."/>
            <person name="Vollmers J."/>
            <person name="Rivas-Marin E."/>
            <person name="Kohn T."/>
            <person name="Peeters S.H."/>
            <person name="Heuer A."/>
            <person name="Rast P."/>
            <person name="Oberbeckmann S."/>
            <person name="Bunk B."/>
            <person name="Jeske O."/>
            <person name="Meyerdierks A."/>
            <person name="Storesund J.E."/>
            <person name="Kallscheuer N."/>
            <person name="Luecker S."/>
            <person name="Lage O.M."/>
            <person name="Pohl T."/>
            <person name="Merkel B.J."/>
            <person name="Hornburger P."/>
            <person name="Mueller R.-W."/>
            <person name="Bruemmer F."/>
            <person name="Labrenz M."/>
            <person name="Spormann A.M."/>
            <person name="Op den Camp H."/>
            <person name="Overmann J."/>
            <person name="Amann R."/>
            <person name="Jetten M.S.M."/>
            <person name="Mascher T."/>
            <person name="Medema M.H."/>
            <person name="Devos D.P."/>
            <person name="Kaster A.-K."/>
            <person name="Ovreas L."/>
            <person name="Rohde M."/>
            <person name="Galperin M.Y."/>
            <person name="Jogler C."/>
        </authorList>
    </citation>
    <scope>NUCLEOTIDE SEQUENCE [LARGE SCALE GENOMIC DNA]</scope>
    <source>
        <strain evidence="1 2">Pan153</strain>
    </source>
</reference>
<dbReference type="AlphaFoldDB" id="A0A518FIT7"/>
<proteinExistence type="predicted"/>
<organism evidence="1 2">
    <name type="scientific">Gimesia panareensis</name>
    <dbReference type="NCBI Taxonomy" id="2527978"/>
    <lineage>
        <taxon>Bacteria</taxon>
        <taxon>Pseudomonadati</taxon>
        <taxon>Planctomycetota</taxon>
        <taxon>Planctomycetia</taxon>
        <taxon>Planctomycetales</taxon>
        <taxon>Planctomycetaceae</taxon>
        <taxon>Gimesia</taxon>
    </lineage>
</organism>
<accession>A0A518FIT7</accession>
<protein>
    <submittedName>
        <fullName evidence="1">Uncharacterized protein</fullName>
    </submittedName>
</protein>